<dbReference type="GO" id="GO:0042602">
    <property type="term" value="F:riboflavin reductase (NADPH) activity"/>
    <property type="evidence" value="ECO:0007669"/>
    <property type="project" value="TreeGrafter"/>
</dbReference>
<dbReference type="InterPro" id="IPR012349">
    <property type="entry name" value="Split_barrel_FMN-bd"/>
</dbReference>
<dbReference type="PANTHER" id="PTHR30466:SF1">
    <property type="entry name" value="FMN REDUCTASE (NADH) RUTF"/>
    <property type="match status" value="1"/>
</dbReference>
<dbReference type="GO" id="GO:0010181">
    <property type="term" value="F:FMN binding"/>
    <property type="evidence" value="ECO:0007669"/>
    <property type="project" value="InterPro"/>
</dbReference>
<dbReference type="InterPro" id="IPR050268">
    <property type="entry name" value="NADH-dep_flavin_reductase"/>
</dbReference>
<keyword evidence="1" id="KW-0560">Oxidoreductase</keyword>
<dbReference type="RefSeq" id="WP_150669845.1">
    <property type="nucleotide sequence ID" value="NZ_CABPSB010000011.1"/>
</dbReference>
<evidence type="ECO:0000259" key="2">
    <source>
        <dbReference type="SMART" id="SM00903"/>
    </source>
</evidence>
<sequence length="169" mass="17725">MSIPRQQFRDAMAQLGAAVNIVTSAGTAGVTGMTASAVCSVSDDPPMLAVCVNRSSRSNPLFKENGVICVNTLASSHAEIASVFAGSTGCTIEKRFECGAWERLATGSPILQDALASFDGRITDLVEKGTHTVFFVEVEAVRQSTGNGLVHFRRNFCPIGKAANESPGS</sequence>
<dbReference type="PANTHER" id="PTHR30466">
    <property type="entry name" value="FLAVIN REDUCTASE"/>
    <property type="match status" value="1"/>
</dbReference>
<dbReference type="SMART" id="SM00903">
    <property type="entry name" value="Flavin_Reduct"/>
    <property type="match status" value="1"/>
</dbReference>
<dbReference type="EMBL" id="CABPSB010000011">
    <property type="protein sequence ID" value="VVE23539.1"/>
    <property type="molecule type" value="Genomic_DNA"/>
</dbReference>
<name>A0A5E4WI73_9BURK</name>
<gene>
    <name evidence="3" type="ORF">PAN31108_03256</name>
</gene>
<evidence type="ECO:0000313" key="4">
    <source>
        <dbReference type="Proteomes" id="UP000406256"/>
    </source>
</evidence>
<dbReference type="SUPFAM" id="SSF50475">
    <property type="entry name" value="FMN-binding split barrel"/>
    <property type="match status" value="1"/>
</dbReference>
<evidence type="ECO:0000313" key="3">
    <source>
        <dbReference type="EMBL" id="VVE23539.1"/>
    </source>
</evidence>
<keyword evidence="4" id="KW-1185">Reference proteome</keyword>
<dbReference type="InterPro" id="IPR002563">
    <property type="entry name" value="Flavin_Rdtase-like_dom"/>
</dbReference>
<protein>
    <submittedName>
        <fullName evidence="3">Flavin reductase</fullName>
    </submittedName>
</protein>
<reference evidence="3 4" key="1">
    <citation type="submission" date="2019-08" db="EMBL/GenBank/DDBJ databases">
        <authorList>
            <person name="Peeters C."/>
        </authorList>
    </citation>
    <scope>NUCLEOTIDE SEQUENCE [LARGE SCALE GENOMIC DNA]</scope>
    <source>
        <strain evidence="3 4">LMG 31108</strain>
    </source>
</reference>
<dbReference type="Gene3D" id="2.30.110.10">
    <property type="entry name" value="Electron Transport, Fmn-binding Protein, Chain A"/>
    <property type="match status" value="1"/>
</dbReference>
<evidence type="ECO:0000256" key="1">
    <source>
        <dbReference type="ARBA" id="ARBA00023002"/>
    </source>
</evidence>
<dbReference type="GO" id="GO:0006208">
    <property type="term" value="P:pyrimidine nucleobase catabolic process"/>
    <property type="evidence" value="ECO:0007669"/>
    <property type="project" value="TreeGrafter"/>
</dbReference>
<dbReference type="Pfam" id="PF01613">
    <property type="entry name" value="Flavin_Reduct"/>
    <property type="match status" value="1"/>
</dbReference>
<feature type="domain" description="Flavin reductase like" evidence="2">
    <location>
        <begin position="12"/>
        <end position="158"/>
    </location>
</feature>
<dbReference type="OrthoDB" id="8525727at2"/>
<organism evidence="3 4">
    <name type="scientific">Pandoraea anhela</name>
    <dbReference type="NCBI Taxonomy" id="2508295"/>
    <lineage>
        <taxon>Bacteria</taxon>
        <taxon>Pseudomonadati</taxon>
        <taxon>Pseudomonadota</taxon>
        <taxon>Betaproteobacteria</taxon>
        <taxon>Burkholderiales</taxon>
        <taxon>Burkholderiaceae</taxon>
        <taxon>Pandoraea</taxon>
    </lineage>
</organism>
<dbReference type="Proteomes" id="UP000406256">
    <property type="component" value="Unassembled WGS sequence"/>
</dbReference>
<accession>A0A5E4WI73</accession>
<proteinExistence type="predicted"/>
<dbReference type="AlphaFoldDB" id="A0A5E4WI73"/>